<dbReference type="STRING" id="583355.Caka_2449"/>
<protein>
    <recommendedName>
        <fullName evidence="5">50S ribosomal protein L31</fullName>
    </recommendedName>
</protein>
<dbReference type="GO" id="GO:0005840">
    <property type="term" value="C:ribosome"/>
    <property type="evidence" value="ECO:0007669"/>
    <property type="project" value="UniProtKB-KW"/>
</dbReference>
<name>D5ENI9_CORAD</name>
<dbReference type="PANTHER" id="PTHR33280:SF1">
    <property type="entry name" value="LARGE RIBOSOMAL SUBUNIT PROTEIN BL31C"/>
    <property type="match status" value="1"/>
</dbReference>
<evidence type="ECO:0000256" key="1">
    <source>
        <dbReference type="ARBA" id="ARBA00008196"/>
    </source>
</evidence>
<accession>D5ENI9</accession>
<evidence type="ECO:0000313" key="7">
    <source>
        <dbReference type="Proteomes" id="UP000000925"/>
    </source>
</evidence>
<dbReference type="NCBIfam" id="NF002462">
    <property type="entry name" value="PRK01678.1"/>
    <property type="match status" value="1"/>
</dbReference>
<comment type="similarity">
    <text evidence="1">Belongs to the bacterial ribosomal protein bL31 family. Type B subfamily.</text>
</comment>
<reference evidence="6 7" key="1">
    <citation type="journal article" date="2010" name="Stand. Genomic Sci.">
        <title>Complete genome sequence of Coraliomargarita akajimensis type strain (04OKA010-24).</title>
        <authorList>
            <person name="Mavromatis K."/>
            <person name="Abt B."/>
            <person name="Brambilla E."/>
            <person name="Lapidus A."/>
            <person name="Copeland A."/>
            <person name="Deshpande S."/>
            <person name="Nolan M."/>
            <person name="Lucas S."/>
            <person name="Tice H."/>
            <person name="Cheng J.F."/>
            <person name="Han C."/>
            <person name="Detter J.C."/>
            <person name="Woyke T."/>
            <person name="Goodwin L."/>
            <person name="Pitluck S."/>
            <person name="Held B."/>
            <person name="Brettin T."/>
            <person name="Tapia R."/>
            <person name="Ivanova N."/>
            <person name="Mikhailova N."/>
            <person name="Pati A."/>
            <person name="Liolios K."/>
            <person name="Chen A."/>
            <person name="Palaniappan K."/>
            <person name="Land M."/>
            <person name="Hauser L."/>
            <person name="Chang Y.J."/>
            <person name="Jeffries C.D."/>
            <person name="Rohde M."/>
            <person name="Goker M."/>
            <person name="Bristow J."/>
            <person name="Eisen J.A."/>
            <person name="Markowitz V."/>
            <person name="Hugenholtz P."/>
            <person name="Klenk H.P."/>
            <person name="Kyrpides N.C."/>
        </authorList>
    </citation>
    <scope>NUCLEOTIDE SEQUENCE [LARGE SCALE GENOMIC DNA]</scope>
    <source>
        <strain evidence="7">DSM 45221 / IAM 15411 / JCM 23193 / KCTC 12865</strain>
    </source>
</reference>
<dbReference type="Gene3D" id="4.10.830.30">
    <property type="entry name" value="Ribosomal protein L31"/>
    <property type="match status" value="1"/>
</dbReference>
<dbReference type="eggNOG" id="COG0254">
    <property type="taxonomic scope" value="Bacteria"/>
</dbReference>
<dbReference type="InterPro" id="IPR042105">
    <property type="entry name" value="Ribosomal_bL31_sf"/>
</dbReference>
<keyword evidence="3 5" id="KW-0689">Ribosomal protein</keyword>
<evidence type="ECO:0000256" key="4">
    <source>
        <dbReference type="ARBA" id="ARBA00023274"/>
    </source>
</evidence>
<organism evidence="6 7">
    <name type="scientific">Coraliomargarita akajimensis (strain DSM 45221 / IAM 15411 / JCM 23193 / KCTC 12865 / 04OKA010-24)</name>
    <dbReference type="NCBI Taxonomy" id="583355"/>
    <lineage>
        <taxon>Bacteria</taxon>
        <taxon>Pseudomonadati</taxon>
        <taxon>Verrucomicrobiota</taxon>
        <taxon>Opitutia</taxon>
        <taxon>Puniceicoccales</taxon>
        <taxon>Coraliomargaritaceae</taxon>
        <taxon>Coraliomargarita</taxon>
    </lineage>
</organism>
<dbReference type="InterPro" id="IPR034704">
    <property type="entry name" value="Ribosomal_bL28/bL31-like_sf"/>
</dbReference>
<dbReference type="PANTHER" id="PTHR33280">
    <property type="entry name" value="50S RIBOSOMAL PROTEIN L31, CHLOROPLASTIC"/>
    <property type="match status" value="1"/>
</dbReference>
<dbReference type="Proteomes" id="UP000000925">
    <property type="component" value="Chromosome"/>
</dbReference>
<dbReference type="SUPFAM" id="SSF143800">
    <property type="entry name" value="L28p-like"/>
    <property type="match status" value="1"/>
</dbReference>
<dbReference type="KEGG" id="caa:Caka_2449"/>
<sequence>MKADIHPTLNPVAFVDVSTGTKYLTRSTMRGSKTEVIDGVEHQVVICDITADSHPAYTGEKRFVDTAGRVEKFQSKFRRRR</sequence>
<keyword evidence="7" id="KW-1185">Reference proteome</keyword>
<comment type="subunit">
    <text evidence="2">Part of the 50S ribosomal subunit.</text>
</comment>
<gene>
    <name evidence="6" type="ordered locus">Caka_2449</name>
</gene>
<dbReference type="InterPro" id="IPR002150">
    <property type="entry name" value="Ribosomal_bL31"/>
</dbReference>
<evidence type="ECO:0000256" key="5">
    <source>
        <dbReference type="RuleBase" id="RU000564"/>
    </source>
</evidence>
<dbReference type="AlphaFoldDB" id="D5ENI9"/>
<evidence type="ECO:0000256" key="2">
    <source>
        <dbReference type="ARBA" id="ARBA00011838"/>
    </source>
</evidence>
<dbReference type="HOGENOM" id="CLU_114306_2_1_0"/>
<proteinExistence type="inferred from homology"/>
<dbReference type="PRINTS" id="PR01249">
    <property type="entry name" value="RIBOSOMALL31"/>
</dbReference>
<dbReference type="GO" id="GO:1990904">
    <property type="term" value="C:ribonucleoprotein complex"/>
    <property type="evidence" value="ECO:0007669"/>
    <property type="project" value="UniProtKB-KW"/>
</dbReference>
<evidence type="ECO:0000313" key="6">
    <source>
        <dbReference type="EMBL" id="ADE55465.1"/>
    </source>
</evidence>
<dbReference type="OrthoDB" id="9803251at2"/>
<dbReference type="InterPro" id="IPR027493">
    <property type="entry name" value="Ribosomal_bL31_B"/>
</dbReference>
<evidence type="ECO:0000256" key="3">
    <source>
        <dbReference type="ARBA" id="ARBA00022980"/>
    </source>
</evidence>
<dbReference type="Pfam" id="PF01197">
    <property type="entry name" value="Ribosomal_L31"/>
    <property type="match status" value="1"/>
</dbReference>
<dbReference type="EMBL" id="CP001998">
    <property type="protein sequence ID" value="ADE55465.1"/>
    <property type="molecule type" value="Genomic_DNA"/>
</dbReference>
<dbReference type="RefSeq" id="WP_013044187.1">
    <property type="nucleotide sequence ID" value="NC_014008.1"/>
</dbReference>
<keyword evidence="4 5" id="KW-0687">Ribonucleoprotein</keyword>
<dbReference type="GO" id="GO:0006412">
    <property type="term" value="P:translation"/>
    <property type="evidence" value="ECO:0007669"/>
    <property type="project" value="InterPro"/>
</dbReference>
<dbReference type="PROSITE" id="PS01143">
    <property type="entry name" value="RIBOSOMAL_L31"/>
    <property type="match status" value="1"/>
</dbReference>
<dbReference type="GO" id="GO:0003735">
    <property type="term" value="F:structural constituent of ribosome"/>
    <property type="evidence" value="ECO:0007669"/>
    <property type="project" value="InterPro"/>
</dbReference>
<dbReference type="NCBIfam" id="TIGR00105">
    <property type="entry name" value="L31"/>
    <property type="match status" value="1"/>
</dbReference>